<keyword evidence="2" id="KW-1185">Reference proteome</keyword>
<dbReference type="RefSeq" id="WP_129218370.1">
    <property type="nucleotide sequence ID" value="NZ_QYBC01000004.1"/>
</dbReference>
<comment type="caution">
    <text evidence="1">The sequence shown here is derived from an EMBL/GenBank/DDBJ whole genome shotgun (WGS) entry which is preliminary data.</text>
</comment>
<dbReference type="OrthoDB" id="9855446at2"/>
<organism evidence="1 2">
    <name type="scientific">Lichenibacterium ramalinae</name>
    <dbReference type="NCBI Taxonomy" id="2316527"/>
    <lineage>
        <taxon>Bacteria</taxon>
        <taxon>Pseudomonadati</taxon>
        <taxon>Pseudomonadota</taxon>
        <taxon>Alphaproteobacteria</taxon>
        <taxon>Hyphomicrobiales</taxon>
        <taxon>Lichenihabitantaceae</taxon>
        <taxon>Lichenibacterium</taxon>
    </lineage>
</organism>
<proteinExistence type="predicted"/>
<reference evidence="1 2" key="2">
    <citation type="submission" date="2019-02" db="EMBL/GenBank/DDBJ databases">
        <title>'Lichenibacterium ramalinii' gen. nov. sp. nov., 'Lichenibacterium minor' gen. nov. sp. nov.</title>
        <authorList>
            <person name="Pankratov T."/>
        </authorList>
    </citation>
    <scope>NUCLEOTIDE SEQUENCE [LARGE SCALE GENOMIC DNA]</scope>
    <source>
        <strain evidence="1 2">RmlP001</strain>
    </source>
</reference>
<evidence type="ECO:0000313" key="2">
    <source>
        <dbReference type="Proteomes" id="UP000289411"/>
    </source>
</evidence>
<gene>
    <name evidence="1" type="ORF">D3272_06740</name>
</gene>
<dbReference type="AlphaFoldDB" id="A0A4Q2RG94"/>
<name>A0A4Q2RG94_9HYPH</name>
<sequence>MTWPLWAGPARVRDRWMALVGALSGLCAGAALSGCALPVQAEMDQAADIARYATRYDHVVGSEATILDRALAECPDKTVGAETACLRERLSAAATTPRALAALVPHCRVGTLCRYDATTRNRRGFVAATATDFVRHWRVEIDLRRPAASVATVPVRVVDRDDFETPATPAASPSAARPRG</sequence>
<dbReference type="Proteomes" id="UP000289411">
    <property type="component" value="Unassembled WGS sequence"/>
</dbReference>
<reference evidence="1 2" key="1">
    <citation type="submission" date="2018-09" db="EMBL/GenBank/DDBJ databases">
        <authorList>
            <person name="Grouzdev D.S."/>
            <person name="Krutkina M.S."/>
        </authorList>
    </citation>
    <scope>NUCLEOTIDE SEQUENCE [LARGE SCALE GENOMIC DNA]</scope>
    <source>
        <strain evidence="1 2">RmlP001</strain>
    </source>
</reference>
<accession>A0A4Q2RG94</accession>
<protein>
    <submittedName>
        <fullName evidence="1">Uncharacterized protein</fullName>
    </submittedName>
</protein>
<dbReference type="EMBL" id="QYBC01000004">
    <property type="protein sequence ID" value="RYB06435.1"/>
    <property type="molecule type" value="Genomic_DNA"/>
</dbReference>
<evidence type="ECO:0000313" key="1">
    <source>
        <dbReference type="EMBL" id="RYB06435.1"/>
    </source>
</evidence>